<dbReference type="RefSeq" id="XP_012766119.1">
    <property type="nucleotide sequence ID" value="XM_012910665.1"/>
</dbReference>
<evidence type="ECO:0000313" key="4">
    <source>
        <dbReference type="Proteomes" id="UP000033188"/>
    </source>
</evidence>
<keyword evidence="4" id="KW-1185">Reference proteome</keyword>
<feature type="region of interest" description="Disordered" evidence="1">
    <location>
        <begin position="1"/>
        <end position="33"/>
    </location>
</feature>
<dbReference type="STRING" id="5866.A0A061CZU2"/>
<accession>A0A061CZU2</accession>
<dbReference type="PANTHER" id="PTHR47219:SF9">
    <property type="entry name" value="GTPASE ACTIVATING PROTEIN AND CENTROSOME-ASSOCIATED, ISOFORM B"/>
    <property type="match status" value="1"/>
</dbReference>
<feature type="domain" description="Rab-GAP TBC" evidence="2">
    <location>
        <begin position="135"/>
        <end position="300"/>
    </location>
</feature>
<dbReference type="KEGG" id="bbig:BBBOND_0102610"/>
<dbReference type="SMART" id="SM00164">
    <property type="entry name" value="TBC"/>
    <property type="match status" value="1"/>
</dbReference>
<gene>
    <name evidence="3" type="ORF">BBBOND_0102610</name>
</gene>
<dbReference type="InterPro" id="IPR000195">
    <property type="entry name" value="Rab-GAP-TBC_dom"/>
</dbReference>
<dbReference type="GO" id="GO:0031267">
    <property type="term" value="F:small GTPase binding"/>
    <property type="evidence" value="ECO:0007669"/>
    <property type="project" value="TreeGrafter"/>
</dbReference>
<dbReference type="Proteomes" id="UP000033188">
    <property type="component" value="Chromosome 1"/>
</dbReference>
<dbReference type="InterPro" id="IPR035969">
    <property type="entry name" value="Rab-GAP_TBC_sf"/>
</dbReference>
<dbReference type="AlphaFoldDB" id="A0A061CZU2"/>
<dbReference type="EMBL" id="LK391707">
    <property type="protein sequence ID" value="CDR93933.1"/>
    <property type="molecule type" value="Genomic_DNA"/>
</dbReference>
<dbReference type="PANTHER" id="PTHR47219">
    <property type="entry name" value="RAB GTPASE-ACTIVATING PROTEIN 1-LIKE"/>
    <property type="match status" value="1"/>
</dbReference>
<proteinExistence type="predicted"/>
<dbReference type="GO" id="GO:0005096">
    <property type="term" value="F:GTPase activator activity"/>
    <property type="evidence" value="ECO:0007669"/>
    <property type="project" value="TreeGrafter"/>
</dbReference>
<sequence>MAEIKELGLNNSANAPKKGQAAEPRPTQPPAQEESTSLISMLDIFGFGTRSVLGRPAAYGMVPSMPQCECLRIAVNPPGVPEKPIKNAMNKPIPRYTKGERCARFNHWWLKCCQSAVLRKAGVYWNVVQLLENKIVVEGVKMTVADLVLGQKTTTAITLDIRRTYPSLRFYTRYGRLMLRRILMAYAFFDPEVGYVQGLNFVVANLLWHCVEEQAFWAFISLMYMYDCRCMYLQGLPGVFRRCDVIEKCMETHVPGLIEHLRKIGVHIPMIASDWLMTLCANSIPIRPLGRLWDFFFAEGWIAIFRFVLFRLKQLEPYLLTMQDVADVMKVIKYGHAKQAEAWSFIELIPGFGPTMENKGMKLVKSAYYSNCENLTNDPNKNCNNRDWMEIVVGSLKFNLTADVIDKLEQQTTDELYFECATAHKLFPNEEADCKSEGLVSHASSENDVHENVLDRDSQSAEECSRLPPNIANDKSPYETLRMHGFEDIATKLEQLAEAFQKQLADIGVSNAYALHLKALRDE</sequence>
<dbReference type="OrthoDB" id="294251at2759"/>
<dbReference type="GeneID" id="24562474"/>
<dbReference type="VEuPathDB" id="PiroplasmaDB:BBBOND_0102610"/>
<evidence type="ECO:0000259" key="2">
    <source>
        <dbReference type="PROSITE" id="PS50086"/>
    </source>
</evidence>
<name>A0A061CZU2_BABBI</name>
<dbReference type="InterPro" id="IPR050302">
    <property type="entry name" value="Rab_GAP_TBC_domain"/>
</dbReference>
<dbReference type="SUPFAM" id="SSF47923">
    <property type="entry name" value="Ypt/Rab-GAP domain of gyp1p"/>
    <property type="match status" value="2"/>
</dbReference>
<dbReference type="Gene3D" id="1.10.472.80">
    <property type="entry name" value="Ypt/Rab-GAP domain of gyp1p, domain 3"/>
    <property type="match status" value="1"/>
</dbReference>
<dbReference type="PROSITE" id="PS50086">
    <property type="entry name" value="TBC_RABGAP"/>
    <property type="match status" value="1"/>
</dbReference>
<reference evidence="4" key="1">
    <citation type="journal article" date="2014" name="Nucleic Acids Res.">
        <title>The evolutionary dynamics of variant antigen genes in Babesia reveal a history of genomic innovation underlying host-parasite interaction.</title>
        <authorList>
            <person name="Jackson A.P."/>
            <person name="Otto T.D."/>
            <person name="Darby A."/>
            <person name="Ramaprasad A."/>
            <person name="Xia D."/>
            <person name="Echaide I.E."/>
            <person name="Farber M."/>
            <person name="Gahlot S."/>
            <person name="Gamble J."/>
            <person name="Gupta D."/>
            <person name="Gupta Y."/>
            <person name="Jackson L."/>
            <person name="Malandrin L."/>
            <person name="Malas T.B."/>
            <person name="Moussa E."/>
            <person name="Nair M."/>
            <person name="Reid A.J."/>
            <person name="Sanders M."/>
            <person name="Sharma J."/>
            <person name="Tracey A."/>
            <person name="Quail M.A."/>
            <person name="Weir W."/>
            <person name="Wastling J.M."/>
            <person name="Hall N."/>
            <person name="Willadsen P."/>
            <person name="Lingelbach K."/>
            <person name="Shiels B."/>
            <person name="Tait A."/>
            <person name="Berriman M."/>
            <person name="Allred D.R."/>
            <person name="Pain A."/>
        </authorList>
    </citation>
    <scope>NUCLEOTIDE SEQUENCE [LARGE SCALE GENOMIC DNA]</scope>
    <source>
        <strain evidence="4">Bond</strain>
    </source>
</reference>
<dbReference type="Pfam" id="PF00566">
    <property type="entry name" value="RabGAP-TBC"/>
    <property type="match status" value="1"/>
</dbReference>
<dbReference type="OMA" id="KCCQSAV"/>
<evidence type="ECO:0000313" key="3">
    <source>
        <dbReference type="EMBL" id="CDR93933.1"/>
    </source>
</evidence>
<evidence type="ECO:0000256" key="1">
    <source>
        <dbReference type="SAM" id="MobiDB-lite"/>
    </source>
</evidence>
<organism evidence="3 4">
    <name type="scientific">Babesia bigemina</name>
    <dbReference type="NCBI Taxonomy" id="5866"/>
    <lineage>
        <taxon>Eukaryota</taxon>
        <taxon>Sar</taxon>
        <taxon>Alveolata</taxon>
        <taxon>Apicomplexa</taxon>
        <taxon>Aconoidasida</taxon>
        <taxon>Piroplasmida</taxon>
        <taxon>Babesiidae</taxon>
        <taxon>Babesia</taxon>
    </lineage>
</organism>
<dbReference type="Gene3D" id="1.10.8.270">
    <property type="entry name" value="putative rabgap domain of human tbc1 domain family member 14 like domains"/>
    <property type="match status" value="1"/>
</dbReference>
<protein>
    <submittedName>
        <fullName evidence="3">TBC domain containing protein, putative</fullName>
    </submittedName>
</protein>